<dbReference type="InterPro" id="IPR019301">
    <property type="entry name" value="Flagellar_prot_FlgJ_N"/>
</dbReference>
<proteinExistence type="inferred from homology"/>
<dbReference type="GO" id="GO:0016798">
    <property type="term" value="F:hydrolase activity, acting on glycosyl bonds"/>
    <property type="evidence" value="ECO:0007669"/>
    <property type="project" value="UniProtKB-KW"/>
</dbReference>
<name>A0A1H6TIM4_9GAMM</name>
<evidence type="ECO:0000256" key="11">
    <source>
        <dbReference type="ARBA" id="ARBA00030835"/>
    </source>
</evidence>
<dbReference type="AlphaFoldDB" id="A0A1H6TIM4"/>
<sequence length="368" mass="41033">MAIGKDFSQARVYSDMQGLDKLRRAAREDSPEALQEVARQFEAMFVQLLLKNARTSNEFLTKDTYLDSHQLRFYQGMYDEQMSLEIAGQGLGLADALVRQLGQQLDVKTEKTDTDQGFRTSIQEMLARGSQTPAVKYALRQAQQPQVPPEPLLDLQQAAIATGVWRPESTPEKRHLPATTSAQSQAASRPPLQAAAIDKQARFDSPDEFVQHLYPIAEQEAQKLGVDPRVILAQAALETGWGRYMISHPDGSNSFNLFGIKADQRWSGDQAVVSTLEYRSGVAQRERAAFRSYQSYAQSLADYVGFLQRNPRYQQALQVAEDPKAFTQGLQQAGYATDPSYAQKILRIMHSPVMRNALANLSTASNQG</sequence>
<evidence type="ECO:0000313" key="15">
    <source>
        <dbReference type="Proteomes" id="UP000242999"/>
    </source>
</evidence>
<dbReference type="InterPro" id="IPR013377">
    <property type="entry name" value="FlgJ"/>
</dbReference>
<evidence type="ECO:0000256" key="1">
    <source>
        <dbReference type="ARBA" id="ARBA00002954"/>
    </source>
</evidence>
<dbReference type="Pfam" id="PF10135">
    <property type="entry name" value="Rod-binding"/>
    <property type="match status" value="1"/>
</dbReference>
<gene>
    <name evidence="14" type="ORF">SAMN05421831_11019</name>
</gene>
<feature type="region of interest" description="Disordered" evidence="12">
    <location>
        <begin position="166"/>
        <end position="193"/>
    </location>
</feature>
<dbReference type="NCBIfam" id="TIGR02541">
    <property type="entry name" value="flagell_FlgJ"/>
    <property type="match status" value="1"/>
</dbReference>
<dbReference type="SUPFAM" id="SSF53955">
    <property type="entry name" value="Lysozyme-like"/>
    <property type="match status" value="1"/>
</dbReference>
<dbReference type="GO" id="GO:0042597">
    <property type="term" value="C:periplasmic space"/>
    <property type="evidence" value="ECO:0007669"/>
    <property type="project" value="UniProtKB-SubCell"/>
</dbReference>
<reference evidence="15" key="1">
    <citation type="submission" date="2016-10" db="EMBL/GenBank/DDBJ databases">
        <authorList>
            <person name="Varghese N."/>
            <person name="Submissions S."/>
        </authorList>
    </citation>
    <scope>NUCLEOTIDE SEQUENCE [LARGE SCALE GENOMIC DNA]</scope>
    <source>
        <strain evidence="15">DSM 7165</strain>
    </source>
</reference>
<dbReference type="Proteomes" id="UP000242999">
    <property type="component" value="Unassembled WGS sequence"/>
</dbReference>
<evidence type="ECO:0000256" key="12">
    <source>
        <dbReference type="SAM" id="MobiDB-lite"/>
    </source>
</evidence>
<comment type="function">
    <text evidence="1">Flagellum-specific muramidase which hydrolyzes the peptidoglycan layer to assemble the rod structure in the periplasmic space.</text>
</comment>
<dbReference type="GO" id="GO:0004040">
    <property type="term" value="F:amidase activity"/>
    <property type="evidence" value="ECO:0007669"/>
    <property type="project" value="InterPro"/>
</dbReference>
<evidence type="ECO:0000256" key="8">
    <source>
        <dbReference type="ARBA" id="ARBA00022801"/>
    </source>
</evidence>
<dbReference type="Gene3D" id="2.10.70.40">
    <property type="entry name" value="peptidoglycan hydrolase"/>
    <property type="match status" value="1"/>
</dbReference>
<dbReference type="InterPro" id="IPR023346">
    <property type="entry name" value="Lysozyme-like_dom_sf"/>
</dbReference>
<dbReference type="PANTHER" id="PTHR33308">
    <property type="entry name" value="PEPTIDOGLYCAN HYDROLASE FLGJ"/>
    <property type="match status" value="1"/>
</dbReference>
<dbReference type="PRINTS" id="PR01002">
    <property type="entry name" value="FLGFLGJ"/>
</dbReference>
<comment type="similarity">
    <text evidence="4">In the C-terminal section; belongs to the glycosyl hydrolase 73 family.</text>
</comment>
<keyword evidence="14" id="KW-0282">Flagellum</keyword>
<protein>
    <recommendedName>
        <fullName evidence="5">Peptidoglycan hydrolase FlgJ</fullName>
    </recommendedName>
    <alternativeName>
        <fullName evidence="11">Muramidase FlgJ</fullName>
    </alternativeName>
</protein>
<evidence type="ECO:0000256" key="6">
    <source>
        <dbReference type="ARBA" id="ARBA00022764"/>
    </source>
</evidence>
<evidence type="ECO:0000256" key="4">
    <source>
        <dbReference type="ARBA" id="ARBA00007974"/>
    </source>
</evidence>
<dbReference type="GO" id="GO:0044780">
    <property type="term" value="P:bacterial-type flagellum assembly"/>
    <property type="evidence" value="ECO:0007669"/>
    <property type="project" value="InterPro"/>
</dbReference>
<evidence type="ECO:0000259" key="13">
    <source>
        <dbReference type="SMART" id="SM00047"/>
    </source>
</evidence>
<keyword evidence="8" id="KW-0378">Hydrolase</keyword>
<keyword evidence="15" id="KW-1185">Reference proteome</keyword>
<dbReference type="InterPro" id="IPR051056">
    <property type="entry name" value="Glycosyl_Hydrolase_73"/>
</dbReference>
<dbReference type="STRING" id="64971.SAMN05421831_11019"/>
<evidence type="ECO:0000256" key="2">
    <source>
        <dbReference type="ARBA" id="ARBA00004418"/>
    </source>
</evidence>
<dbReference type="GO" id="GO:0071555">
    <property type="term" value="P:cell wall organization"/>
    <property type="evidence" value="ECO:0007669"/>
    <property type="project" value="UniProtKB-KW"/>
</dbReference>
<dbReference type="InterPro" id="IPR002901">
    <property type="entry name" value="MGlyc_endo_b_GlcNAc-like_dom"/>
</dbReference>
<keyword evidence="6" id="KW-0574">Periplasm</keyword>
<keyword evidence="14" id="KW-0969">Cilium</keyword>
<dbReference type="GO" id="GO:0071973">
    <property type="term" value="P:bacterial-type flagellum-dependent cell motility"/>
    <property type="evidence" value="ECO:0007669"/>
    <property type="project" value="TreeGrafter"/>
</dbReference>
<dbReference type="PANTHER" id="PTHR33308:SF9">
    <property type="entry name" value="PEPTIDOGLYCAN HYDROLASE FLGJ"/>
    <property type="match status" value="1"/>
</dbReference>
<dbReference type="RefSeq" id="WP_093310961.1">
    <property type="nucleotide sequence ID" value="NZ_FNYH01000010.1"/>
</dbReference>
<keyword evidence="7" id="KW-1005">Bacterial flagellum biogenesis</keyword>
<organism evidence="14 15">
    <name type="scientific">Allopseudospirillum japonicum</name>
    <dbReference type="NCBI Taxonomy" id="64971"/>
    <lineage>
        <taxon>Bacteria</taxon>
        <taxon>Pseudomonadati</taxon>
        <taxon>Pseudomonadota</taxon>
        <taxon>Gammaproteobacteria</taxon>
        <taxon>Oceanospirillales</taxon>
        <taxon>Oceanospirillaceae</taxon>
        <taxon>Allopseudospirillum</taxon>
    </lineage>
</organism>
<evidence type="ECO:0000256" key="5">
    <source>
        <dbReference type="ARBA" id="ARBA00013433"/>
    </source>
</evidence>
<dbReference type="SMART" id="SM00047">
    <property type="entry name" value="LYZ2"/>
    <property type="match status" value="1"/>
</dbReference>
<evidence type="ECO:0000313" key="14">
    <source>
        <dbReference type="EMBL" id="SEI78034.1"/>
    </source>
</evidence>
<evidence type="ECO:0000256" key="9">
    <source>
        <dbReference type="ARBA" id="ARBA00023295"/>
    </source>
</evidence>
<feature type="compositionally biased region" description="Low complexity" evidence="12">
    <location>
        <begin position="177"/>
        <end position="193"/>
    </location>
</feature>
<keyword evidence="10" id="KW-0961">Cell wall biogenesis/degradation</keyword>
<accession>A0A1H6TIM4</accession>
<dbReference type="OrthoDB" id="289937at2"/>
<keyword evidence="9" id="KW-0326">Glycosidase</keyword>
<evidence type="ECO:0000256" key="3">
    <source>
        <dbReference type="ARBA" id="ARBA00006880"/>
    </source>
</evidence>
<dbReference type="Gene3D" id="1.10.530.10">
    <property type="match status" value="1"/>
</dbReference>
<comment type="subcellular location">
    <subcellularLocation>
        <location evidence="2">Periplasm</location>
    </subcellularLocation>
</comment>
<evidence type="ECO:0000256" key="7">
    <source>
        <dbReference type="ARBA" id="ARBA00022795"/>
    </source>
</evidence>
<dbReference type="Pfam" id="PF01832">
    <property type="entry name" value="Glucosaminidase"/>
    <property type="match status" value="1"/>
</dbReference>
<comment type="similarity">
    <text evidence="3">In the N-terminal section; belongs to the FlgJ family.</text>
</comment>
<keyword evidence="14" id="KW-0966">Cell projection</keyword>
<dbReference type="EMBL" id="FNYH01000010">
    <property type="protein sequence ID" value="SEI78034.1"/>
    <property type="molecule type" value="Genomic_DNA"/>
</dbReference>
<feature type="domain" description="Mannosyl-glycoprotein endo-beta-N-acetylglucosamidase-like" evidence="13">
    <location>
        <begin position="194"/>
        <end position="362"/>
    </location>
</feature>
<evidence type="ECO:0000256" key="10">
    <source>
        <dbReference type="ARBA" id="ARBA00023316"/>
    </source>
</evidence>